<sequence>MNTPYPANADSRGASAQDGPVLQSLKASALRYRELAAKLSLEELRRHPSDDEWSLGQMLMHLVGSALHMQLANAKRCLETSAADEVFEGKTETGEAVFRTGSFPPVRIKVPASPQYTPAQPESKEEIFAGLERVVAAAEELEPLVAERSGQRTAPHPSFGGLNAAEWLKLTEMHYRHHFLQEERLLDWLHADRRTAPMPPS</sequence>
<evidence type="ECO:0000313" key="4">
    <source>
        <dbReference type="Proteomes" id="UP000800303"/>
    </source>
</evidence>
<proteinExistence type="predicted"/>
<name>A0ABX0F7N3_9BACL</name>
<dbReference type="Proteomes" id="UP000800303">
    <property type="component" value="Unassembled WGS sequence"/>
</dbReference>
<organism evidence="3 4">
    <name type="scientific">Saccharibacillus alkalitolerans</name>
    <dbReference type="NCBI Taxonomy" id="2705290"/>
    <lineage>
        <taxon>Bacteria</taxon>
        <taxon>Bacillati</taxon>
        <taxon>Bacillota</taxon>
        <taxon>Bacilli</taxon>
        <taxon>Bacillales</taxon>
        <taxon>Paenibacillaceae</taxon>
        <taxon>Saccharibacillus</taxon>
    </lineage>
</organism>
<dbReference type="InterPro" id="IPR024775">
    <property type="entry name" value="DinB-like"/>
</dbReference>
<feature type="domain" description="DinB-like" evidence="2">
    <location>
        <begin position="31"/>
        <end position="181"/>
    </location>
</feature>
<dbReference type="Gene3D" id="1.20.120.450">
    <property type="entry name" value="dinb family like domain"/>
    <property type="match status" value="1"/>
</dbReference>
<dbReference type="InterPro" id="IPR034660">
    <property type="entry name" value="DinB/YfiT-like"/>
</dbReference>
<comment type="caution">
    <text evidence="3">The sequence shown here is derived from an EMBL/GenBank/DDBJ whole genome shotgun (WGS) entry which is preliminary data.</text>
</comment>
<keyword evidence="4" id="KW-1185">Reference proteome</keyword>
<dbReference type="SUPFAM" id="SSF109854">
    <property type="entry name" value="DinB/YfiT-like putative metalloenzymes"/>
    <property type="match status" value="1"/>
</dbReference>
<dbReference type="RefSeq" id="WP_166275001.1">
    <property type="nucleotide sequence ID" value="NZ_JAAFGS010000004.1"/>
</dbReference>
<gene>
    <name evidence="3" type="ORF">GYN08_13390</name>
</gene>
<protein>
    <submittedName>
        <fullName evidence="3">DinB family protein</fullName>
    </submittedName>
</protein>
<dbReference type="EMBL" id="JAAFGS010000004">
    <property type="protein sequence ID" value="NGZ76318.1"/>
    <property type="molecule type" value="Genomic_DNA"/>
</dbReference>
<dbReference type="Pfam" id="PF12867">
    <property type="entry name" value="DinB_2"/>
    <property type="match status" value="1"/>
</dbReference>
<reference evidence="3 4" key="1">
    <citation type="submission" date="2020-01" db="EMBL/GenBank/DDBJ databases">
        <title>Polyphasic characterisation and genomic insights into a novel alkali tolerant bacterium VR-M41.</title>
        <authorList>
            <person name="Vemuluri V.R."/>
        </authorList>
    </citation>
    <scope>NUCLEOTIDE SEQUENCE [LARGE SCALE GENOMIC DNA]</scope>
    <source>
        <strain evidence="3 4">VR-M41</strain>
    </source>
</reference>
<evidence type="ECO:0000256" key="1">
    <source>
        <dbReference type="SAM" id="MobiDB-lite"/>
    </source>
</evidence>
<accession>A0ABX0F7N3</accession>
<evidence type="ECO:0000259" key="2">
    <source>
        <dbReference type="Pfam" id="PF12867"/>
    </source>
</evidence>
<evidence type="ECO:0000313" key="3">
    <source>
        <dbReference type="EMBL" id="NGZ76318.1"/>
    </source>
</evidence>
<feature type="region of interest" description="Disordered" evidence="1">
    <location>
        <begin position="1"/>
        <end position="20"/>
    </location>
</feature>